<evidence type="ECO:0000313" key="9">
    <source>
        <dbReference type="EMBL" id="RKX71124.1"/>
    </source>
</evidence>
<evidence type="ECO:0000256" key="7">
    <source>
        <dbReference type="ARBA" id="ARBA00023136"/>
    </source>
</evidence>
<evidence type="ECO:0000256" key="2">
    <source>
        <dbReference type="ARBA" id="ARBA00022475"/>
    </source>
</evidence>
<keyword evidence="2" id="KW-1003">Cell membrane</keyword>
<evidence type="ECO:0000256" key="4">
    <source>
        <dbReference type="ARBA" id="ARBA00022679"/>
    </source>
</evidence>
<feature type="transmembrane region" description="Helical" evidence="8">
    <location>
        <begin position="148"/>
        <end position="176"/>
    </location>
</feature>
<dbReference type="EMBL" id="QNBE01000016">
    <property type="protein sequence ID" value="RKX71124.1"/>
    <property type="molecule type" value="Genomic_DNA"/>
</dbReference>
<comment type="subcellular location">
    <subcellularLocation>
        <location evidence="1">Cell membrane</location>
        <topology evidence="1">Multi-pass membrane protein</topology>
    </subcellularLocation>
</comment>
<dbReference type="PANTHER" id="PTHR33908">
    <property type="entry name" value="MANNOSYLTRANSFERASE YKCB-RELATED"/>
    <property type="match status" value="1"/>
</dbReference>
<evidence type="ECO:0000256" key="6">
    <source>
        <dbReference type="ARBA" id="ARBA00022989"/>
    </source>
</evidence>
<keyword evidence="7 8" id="KW-0472">Membrane</keyword>
<dbReference type="Proteomes" id="UP000268469">
    <property type="component" value="Unassembled WGS sequence"/>
</dbReference>
<accession>A0A660SK36</accession>
<dbReference type="GO" id="GO:0005886">
    <property type="term" value="C:plasma membrane"/>
    <property type="evidence" value="ECO:0007669"/>
    <property type="project" value="UniProtKB-SubCell"/>
</dbReference>
<evidence type="ECO:0000256" key="1">
    <source>
        <dbReference type="ARBA" id="ARBA00004651"/>
    </source>
</evidence>
<sequence length="474" mass="54535">MDDRKPAIIFSLTGFGLALIIAIFIFDRIPHVQDSIAQLFQAKIFLKGRLYYPSHPLRQFFNYTHLINNGRWYCQYPPGHPLILALGLLIGLPFIVNPILAGIGILFTILIARRYFSPRVSLLSGILIILSPFYMFMAGSHMSHVSAMAFLTIFLYAVLTQRYLLAGITLGIAFLIRPYTAFLYSLPVFALLRPKRLHLTALSFAPFVFLLLLYNYLTNGDPFTFGYTALYGKNVGLGFGKAAWGEPHTLSRGLSDAWEKIKSLSGNLFEWPIPSTIPFLIPLFFFKRRYLLFYLIPLALLIGHIFYWFHDLCLGPRYLYEALPPIIILSAVGIEIMIRKLKRPTIVYLIVAGLFLWSLTVRVPFLITKASPGRAFPYGRSFWGVDPYLGRLVEKHGLHHAIVFVKMLYPIPHRDPYLWFGSAFLYNDPDLSGDIIYAHHLGMDDTLLMNYYPDRKYYLYQGYLRKGRLYQLKR</sequence>
<evidence type="ECO:0000313" key="10">
    <source>
        <dbReference type="Proteomes" id="UP000268469"/>
    </source>
</evidence>
<evidence type="ECO:0000256" key="5">
    <source>
        <dbReference type="ARBA" id="ARBA00022692"/>
    </source>
</evidence>
<feature type="transmembrane region" description="Helical" evidence="8">
    <location>
        <begin position="345"/>
        <end position="367"/>
    </location>
</feature>
<feature type="transmembrane region" description="Helical" evidence="8">
    <location>
        <begin position="7"/>
        <end position="26"/>
    </location>
</feature>
<protein>
    <recommendedName>
        <fullName evidence="11">Glycosyltransferase RgtA/B/C/D-like domain-containing protein</fullName>
    </recommendedName>
</protein>
<feature type="transmembrane region" description="Helical" evidence="8">
    <location>
        <begin position="197"/>
        <end position="217"/>
    </location>
</feature>
<keyword evidence="6 8" id="KW-1133">Transmembrane helix</keyword>
<keyword evidence="3" id="KW-0328">Glycosyltransferase</keyword>
<evidence type="ECO:0000256" key="3">
    <source>
        <dbReference type="ARBA" id="ARBA00022676"/>
    </source>
</evidence>
<comment type="caution">
    <text evidence="9">The sequence shown here is derived from an EMBL/GenBank/DDBJ whole genome shotgun (WGS) entry which is preliminary data.</text>
</comment>
<evidence type="ECO:0000256" key="8">
    <source>
        <dbReference type="SAM" id="Phobius"/>
    </source>
</evidence>
<dbReference type="PANTHER" id="PTHR33908:SF11">
    <property type="entry name" value="MEMBRANE PROTEIN"/>
    <property type="match status" value="1"/>
</dbReference>
<evidence type="ECO:0008006" key="11">
    <source>
        <dbReference type="Google" id="ProtNLM"/>
    </source>
</evidence>
<feature type="transmembrane region" description="Helical" evidence="8">
    <location>
        <begin position="82"/>
        <end position="110"/>
    </location>
</feature>
<feature type="transmembrane region" description="Helical" evidence="8">
    <location>
        <begin position="122"/>
        <end position="142"/>
    </location>
</feature>
<dbReference type="InterPro" id="IPR050297">
    <property type="entry name" value="LipidA_mod_glycosyltrf_83"/>
</dbReference>
<keyword evidence="5 8" id="KW-0812">Transmembrane</keyword>
<organism evidence="9 10">
    <name type="scientific">candidate division WOR-3 bacterium</name>
    <dbReference type="NCBI Taxonomy" id="2052148"/>
    <lineage>
        <taxon>Bacteria</taxon>
        <taxon>Bacteria division WOR-3</taxon>
    </lineage>
</organism>
<feature type="transmembrane region" description="Helical" evidence="8">
    <location>
        <begin position="291"/>
        <end position="310"/>
    </location>
</feature>
<dbReference type="GO" id="GO:0016763">
    <property type="term" value="F:pentosyltransferase activity"/>
    <property type="evidence" value="ECO:0007669"/>
    <property type="project" value="TreeGrafter"/>
</dbReference>
<proteinExistence type="predicted"/>
<keyword evidence="4" id="KW-0808">Transferase</keyword>
<reference evidence="9 10" key="1">
    <citation type="submission" date="2018-06" db="EMBL/GenBank/DDBJ databases">
        <title>Extensive metabolic versatility and redundancy in microbially diverse, dynamic hydrothermal sediments.</title>
        <authorList>
            <person name="Dombrowski N."/>
            <person name="Teske A."/>
            <person name="Baker B.J."/>
        </authorList>
    </citation>
    <scope>NUCLEOTIDE SEQUENCE [LARGE SCALE GENOMIC DNA]</scope>
    <source>
        <strain evidence="9">B36_G15</strain>
    </source>
</reference>
<name>A0A660SK36_UNCW3</name>
<dbReference type="AlphaFoldDB" id="A0A660SK36"/>
<dbReference type="GO" id="GO:0009103">
    <property type="term" value="P:lipopolysaccharide biosynthetic process"/>
    <property type="evidence" value="ECO:0007669"/>
    <property type="project" value="UniProtKB-ARBA"/>
</dbReference>
<feature type="transmembrane region" description="Helical" evidence="8">
    <location>
        <begin position="322"/>
        <end position="338"/>
    </location>
</feature>
<gene>
    <name evidence="9" type="ORF">DRP53_02580</name>
</gene>